<feature type="compositionally biased region" description="Pro residues" evidence="1">
    <location>
        <begin position="27"/>
        <end position="40"/>
    </location>
</feature>
<name>A0A914HBJ3_GLORO</name>
<evidence type="ECO:0000313" key="3">
    <source>
        <dbReference type="WBParaSite" id="Gr19_v10_g1559.t1"/>
    </source>
</evidence>
<sequence length="732" mass="80943">MEEQNALNSSAHHFLLHFSRTEHPQLPVGPSPGANAPPPSSCGTGSEHSGSACPSPGPMKRFRQIYGASDATSSPSPSTATSRPKNAMDWTESWMVAHHGECAAQPSTSTSAPSVISTGSAVTNLSALSVDTRLTVAVDLMNLEPCQQLLFHQMAKCDGPSSSNNSSSHIENMDPCHFEKMRNYLSLIHAQLGSLDESSEFNAICQLYRVGKYHHFLYCSESASVSSIVQHLVEIILRPNTKSTGNVCLNAIRSLESAGRGFFLNTIILCLRSEVENDSRYATNILSSLFTHQTMGEFFRRQARTQHVVRDLMMALQQDSYGFRHRFLRHIYLLIRPSKELKRFFHQSNGMQMCLDLFEASIDEPMLHACATLLLLLVDDPTGRAMADHFVKLNGIQTLSRRLDHGSSRLLLDIARCLSSCSDSDQLASQSIDGAIQKAIQLLASTDGELVRHITGFLVNIQAKNPGAKAFMQTHDAIPNLLFLLSVWTTSSPPAVVTHKCPNDGSDVKNCELCRHSIAQKEGTAEIVDTVLLALCNLTNGVNADPTVSCLAVMEFRDDPIALFHRLLTSPDTSEPIRVRLLTLLARLLTHLGQNILNRAVQRIVTNHQQKGTSVKDARALAALSLHILNELIKHQFLFDVLISVIRDTDWNPFLLLCSLKDEKLEISLAEFLCRLSSSPVLLTEWTRFSDTLKFCTNIPHVANYVNAIISRIMHLMNASNTVCKRPINGYD</sequence>
<dbReference type="PANTHER" id="PTHR45976">
    <property type="entry name" value="ARMADILLO SEGMENT POLARITY PROTEIN"/>
    <property type="match status" value="1"/>
</dbReference>
<dbReference type="Proteomes" id="UP000887572">
    <property type="component" value="Unplaced"/>
</dbReference>
<reference evidence="3" key="1">
    <citation type="submission" date="2022-11" db="UniProtKB">
        <authorList>
            <consortium name="WormBaseParasite"/>
        </authorList>
    </citation>
    <scope>IDENTIFICATION</scope>
</reference>
<accession>A0A914HBJ3</accession>
<dbReference type="GO" id="GO:0045296">
    <property type="term" value="F:cadherin binding"/>
    <property type="evidence" value="ECO:0007669"/>
    <property type="project" value="InterPro"/>
</dbReference>
<dbReference type="Gene3D" id="1.25.10.10">
    <property type="entry name" value="Leucine-rich Repeat Variant"/>
    <property type="match status" value="1"/>
</dbReference>
<evidence type="ECO:0000256" key="1">
    <source>
        <dbReference type="SAM" id="MobiDB-lite"/>
    </source>
</evidence>
<dbReference type="AlphaFoldDB" id="A0A914HBJ3"/>
<dbReference type="WBParaSite" id="Gr19_v10_g1559.t1">
    <property type="protein sequence ID" value="Gr19_v10_g1559.t1"/>
    <property type="gene ID" value="Gr19_v10_g1559"/>
</dbReference>
<dbReference type="SUPFAM" id="SSF48371">
    <property type="entry name" value="ARM repeat"/>
    <property type="match status" value="1"/>
</dbReference>
<protein>
    <submittedName>
        <fullName evidence="3">Uncharacterized protein</fullName>
    </submittedName>
</protein>
<dbReference type="GO" id="GO:0007155">
    <property type="term" value="P:cell adhesion"/>
    <property type="evidence" value="ECO:0007669"/>
    <property type="project" value="InterPro"/>
</dbReference>
<evidence type="ECO:0000313" key="2">
    <source>
        <dbReference type="Proteomes" id="UP000887572"/>
    </source>
</evidence>
<proteinExistence type="predicted"/>
<keyword evidence="2" id="KW-1185">Reference proteome</keyword>
<dbReference type="InterPro" id="IPR011989">
    <property type="entry name" value="ARM-like"/>
</dbReference>
<feature type="region of interest" description="Disordered" evidence="1">
    <location>
        <begin position="22"/>
        <end position="62"/>
    </location>
</feature>
<dbReference type="InterPro" id="IPR016024">
    <property type="entry name" value="ARM-type_fold"/>
</dbReference>
<organism evidence="2 3">
    <name type="scientific">Globodera rostochiensis</name>
    <name type="common">Golden nematode worm</name>
    <name type="synonym">Heterodera rostochiensis</name>
    <dbReference type="NCBI Taxonomy" id="31243"/>
    <lineage>
        <taxon>Eukaryota</taxon>
        <taxon>Metazoa</taxon>
        <taxon>Ecdysozoa</taxon>
        <taxon>Nematoda</taxon>
        <taxon>Chromadorea</taxon>
        <taxon>Rhabditida</taxon>
        <taxon>Tylenchina</taxon>
        <taxon>Tylenchomorpha</taxon>
        <taxon>Tylenchoidea</taxon>
        <taxon>Heteroderidae</taxon>
        <taxon>Heteroderinae</taxon>
        <taxon>Globodera</taxon>
    </lineage>
</organism>
<dbReference type="InterPro" id="IPR013284">
    <property type="entry name" value="Beta-catenin"/>
</dbReference>